<accession>A0A4V2W2R0</accession>
<evidence type="ECO:0000256" key="5">
    <source>
        <dbReference type="ARBA" id="ARBA00033787"/>
    </source>
</evidence>
<dbReference type="InterPro" id="IPR009078">
    <property type="entry name" value="Ferritin-like_SF"/>
</dbReference>
<dbReference type="RefSeq" id="WP_124945887.1">
    <property type="nucleotide sequence ID" value="NZ_BHVT01000020.1"/>
</dbReference>
<organism evidence="6 7">
    <name type="scientific">Sulfurirhabdus autotrophica</name>
    <dbReference type="NCBI Taxonomy" id="1706046"/>
    <lineage>
        <taxon>Bacteria</taxon>
        <taxon>Pseudomonadati</taxon>
        <taxon>Pseudomonadota</taxon>
        <taxon>Betaproteobacteria</taxon>
        <taxon>Nitrosomonadales</taxon>
        <taxon>Sulfuricellaceae</taxon>
        <taxon>Sulfurirhabdus</taxon>
    </lineage>
</organism>
<evidence type="ECO:0000256" key="4">
    <source>
        <dbReference type="ARBA" id="ARBA00033738"/>
    </source>
</evidence>
<evidence type="ECO:0000256" key="1">
    <source>
        <dbReference type="ARBA" id="ARBA00022434"/>
    </source>
</evidence>
<dbReference type="GO" id="GO:0140737">
    <property type="term" value="C:encapsulin nanocompartment"/>
    <property type="evidence" value="ECO:0007669"/>
    <property type="project" value="UniProtKB-SubCell"/>
</dbReference>
<evidence type="ECO:0000256" key="2">
    <source>
        <dbReference type="ARBA" id="ARBA00022723"/>
    </source>
</evidence>
<dbReference type="Gene3D" id="6.10.140.1960">
    <property type="match status" value="1"/>
</dbReference>
<dbReference type="GO" id="GO:0004322">
    <property type="term" value="F:ferroxidase activity"/>
    <property type="evidence" value="ECO:0007669"/>
    <property type="project" value="InterPro"/>
</dbReference>
<proteinExistence type="predicted"/>
<reference evidence="6 7" key="1">
    <citation type="submission" date="2019-03" db="EMBL/GenBank/DDBJ databases">
        <title>Genomic Encyclopedia of Type Strains, Phase IV (KMG-IV): sequencing the most valuable type-strain genomes for metagenomic binning, comparative biology and taxonomic classification.</title>
        <authorList>
            <person name="Goeker M."/>
        </authorList>
    </citation>
    <scope>NUCLEOTIDE SEQUENCE [LARGE SCALE GENOMIC DNA]</scope>
    <source>
        <strain evidence="6 7">DSM 100309</strain>
    </source>
</reference>
<evidence type="ECO:0000256" key="3">
    <source>
        <dbReference type="ARBA" id="ARBA00023004"/>
    </source>
</evidence>
<keyword evidence="7" id="KW-1185">Reference proteome</keyword>
<keyword evidence="1" id="KW-0409">Iron storage</keyword>
<dbReference type="EMBL" id="SMCO01000003">
    <property type="protein sequence ID" value="TCV89089.1"/>
    <property type="molecule type" value="Genomic_DNA"/>
</dbReference>
<dbReference type="OrthoDB" id="9796238at2"/>
<comment type="subcellular location">
    <subcellularLocation>
        <location evidence="4">Encapsulin nanocompartment</location>
    </subcellularLocation>
</comment>
<keyword evidence="2" id="KW-0479">Metal-binding</keyword>
<sequence length="97" mass="11359">MANEGYHEPLEKLSDATMDMHRAIVSLMEELEAVDWYNQRVDACVDPELKSILAHNRDEEKEHAAMMLEWIRRRDPAFDHELRDALFKDGPITGQHK</sequence>
<dbReference type="InterPro" id="IPR054581">
    <property type="entry name" value="EncFtn-like"/>
</dbReference>
<evidence type="ECO:0008006" key="8">
    <source>
        <dbReference type="Google" id="ProtNLM"/>
    </source>
</evidence>
<evidence type="ECO:0000313" key="7">
    <source>
        <dbReference type="Proteomes" id="UP000295367"/>
    </source>
</evidence>
<dbReference type="GO" id="GO:0006879">
    <property type="term" value="P:intracellular iron ion homeostasis"/>
    <property type="evidence" value="ECO:0007669"/>
    <property type="project" value="UniProtKB-KW"/>
</dbReference>
<dbReference type="AlphaFoldDB" id="A0A4V2W2R0"/>
<dbReference type="InterPro" id="IPR030907">
    <property type="entry name" value="Ferrit_encaps"/>
</dbReference>
<dbReference type="NCBIfam" id="TIGR04535">
    <property type="entry name" value="ferrit_encaps"/>
    <property type="match status" value="1"/>
</dbReference>
<comment type="caution">
    <text evidence="6">The sequence shown here is derived from an EMBL/GenBank/DDBJ whole genome shotgun (WGS) entry which is preliminary data.</text>
</comment>
<keyword evidence="5" id="KW-1284">Encapsulin nanocompartment</keyword>
<dbReference type="Proteomes" id="UP000295367">
    <property type="component" value="Unassembled WGS sequence"/>
</dbReference>
<dbReference type="SUPFAM" id="SSF47240">
    <property type="entry name" value="Ferritin-like"/>
    <property type="match status" value="1"/>
</dbReference>
<evidence type="ECO:0000313" key="6">
    <source>
        <dbReference type="EMBL" id="TCV89089.1"/>
    </source>
</evidence>
<name>A0A4V2W2R0_9PROT</name>
<protein>
    <recommendedName>
        <fullName evidence="8">Ferritin</fullName>
    </recommendedName>
</protein>
<gene>
    <name evidence="6" type="ORF">EDC63_103161</name>
</gene>
<dbReference type="GO" id="GO:0046872">
    <property type="term" value="F:metal ion binding"/>
    <property type="evidence" value="ECO:0007669"/>
    <property type="project" value="UniProtKB-KW"/>
</dbReference>
<keyword evidence="3" id="KW-0408">Iron</keyword>
<dbReference type="Pfam" id="PF22277">
    <property type="entry name" value="EncFtn-like"/>
    <property type="match status" value="1"/>
</dbReference>